<sequence>MALDGQWDIACFDPSEEAEAEADADGWGPPNVWIVYQDNQNNDEIRTRLTLLRPTPLAGTRPISA</sequence>
<accession>A0A2L2T5H6</accession>
<name>A0A2L2T5H6_9HYPO</name>
<evidence type="ECO:0000313" key="2">
    <source>
        <dbReference type="Proteomes" id="UP000245910"/>
    </source>
</evidence>
<protein>
    <submittedName>
        <fullName evidence="1">Uncharacterized protein</fullName>
    </submittedName>
</protein>
<reference evidence="2" key="1">
    <citation type="submission" date="2014-10" db="EMBL/GenBank/DDBJ databases">
        <authorList>
            <person name="King R."/>
        </authorList>
    </citation>
    <scope>NUCLEOTIDE SEQUENCE [LARGE SCALE GENOMIC DNA]</scope>
    <source>
        <strain evidence="2">A3/5</strain>
    </source>
</reference>
<evidence type="ECO:0000313" key="1">
    <source>
        <dbReference type="EMBL" id="CEI65098.1"/>
    </source>
</evidence>
<proteinExistence type="predicted"/>
<dbReference type="Proteomes" id="UP000245910">
    <property type="component" value="Chromosome I"/>
</dbReference>
<dbReference type="AlphaFoldDB" id="A0A2L2T5H6"/>
<organism evidence="1 2">
    <name type="scientific">Fusarium venenatum</name>
    <dbReference type="NCBI Taxonomy" id="56646"/>
    <lineage>
        <taxon>Eukaryota</taxon>
        <taxon>Fungi</taxon>
        <taxon>Dikarya</taxon>
        <taxon>Ascomycota</taxon>
        <taxon>Pezizomycotina</taxon>
        <taxon>Sordariomycetes</taxon>
        <taxon>Hypocreomycetidae</taxon>
        <taxon>Hypocreales</taxon>
        <taxon>Nectriaceae</taxon>
        <taxon>Fusarium</taxon>
    </lineage>
</organism>
<dbReference type="EMBL" id="LN649229">
    <property type="protein sequence ID" value="CEI65098.1"/>
    <property type="molecule type" value="Genomic_DNA"/>
</dbReference>
<keyword evidence="2" id="KW-1185">Reference proteome</keyword>